<sequence length="205" mass="22645">MFGVNPQQCNCWVVGAPSCCWATATAVFLQNTFSGAQSLVQVREFSWTRGWLRPQRRELYGCTCAELGPKTYVRCGPECTREHECKDSSDTCYVRDSAESMNSMTAGFENLTKGESHRSGVEKRKGFLEERGWGWVLQKPSALDGQPMACEALLTVTSVLAQLGGRVLQFCDSTECAKGHMSTSPLNELEYSRQAIGTEGRSVFA</sequence>
<evidence type="ECO:0000313" key="1">
    <source>
        <dbReference type="EMBL" id="CAD7693590.1"/>
    </source>
</evidence>
<reference evidence="1" key="1">
    <citation type="submission" date="2020-12" db="EMBL/GenBank/DDBJ databases">
        <authorList>
            <consortium name="Molecular Ecology Group"/>
        </authorList>
    </citation>
    <scope>NUCLEOTIDE SEQUENCE</scope>
    <source>
        <strain evidence="1">TBG_1078</strain>
    </source>
</reference>
<protein>
    <submittedName>
        <fullName evidence="1">(raccoon dog) hypothetical protein</fullName>
    </submittedName>
</protein>
<gene>
    <name evidence="1" type="ORF">NYPRO_LOCUS26382</name>
</gene>
<dbReference type="AlphaFoldDB" id="A0A811ZWI5"/>
<keyword evidence="2" id="KW-1185">Reference proteome</keyword>
<organism evidence="1 2">
    <name type="scientific">Nyctereutes procyonoides</name>
    <name type="common">Raccoon dog</name>
    <name type="synonym">Canis procyonoides</name>
    <dbReference type="NCBI Taxonomy" id="34880"/>
    <lineage>
        <taxon>Eukaryota</taxon>
        <taxon>Metazoa</taxon>
        <taxon>Chordata</taxon>
        <taxon>Craniata</taxon>
        <taxon>Vertebrata</taxon>
        <taxon>Euteleostomi</taxon>
        <taxon>Mammalia</taxon>
        <taxon>Eutheria</taxon>
        <taxon>Laurasiatheria</taxon>
        <taxon>Carnivora</taxon>
        <taxon>Caniformia</taxon>
        <taxon>Canidae</taxon>
        <taxon>Nyctereutes</taxon>
    </lineage>
</organism>
<comment type="caution">
    <text evidence="1">The sequence shown here is derived from an EMBL/GenBank/DDBJ whole genome shotgun (WGS) entry which is preliminary data.</text>
</comment>
<proteinExistence type="predicted"/>
<dbReference type="EMBL" id="CAJHUB010000784">
    <property type="protein sequence ID" value="CAD7693590.1"/>
    <property type="molecule type" value="Genomic_DNA"/>
</dbReference>
<evidence type="ECO:0000313" key="2">
    <source>
        <dbReference type="Proteomes" id="UP000645828"/>
    </source>
</evidence>
<name>A0A811ZWI5_NYCPR</name>
<accession>A0A811ZWI5</accession>
<dbReference type="Proteomes" id="UP000645828">
    <property type="component" value="Unassembled WGS sequence"/>
</dbReference>